<gene>
    <name evidence="1" type="ORF">ERS852411_03434</name>
</gene>
<dbReference type="AlphaFoldDB" id="A0A174Q5R5"/>
<organism evidence="1 2">
    <name type="scientific">Flavonifractor plautii</name>
    <name type="common">Fusobacterium plautii</name>
    <dbReference type="NCBI Taxonomy" id="292800"/>
    <lineage>
        <taxon>Bacteria</taxon>
        <taxon>Bacillati</taxon>
        <taxon>Bacillota</taxon>
        <taxon>Clostridia</taxon>
        <taxon>Eubacteriales</taxon>
        <taxon>Oscillospiraceae</taxon>
        <taxon>Flavonifractor</taxon>
    </lineage>
</organism>
<proteinExistence type="predicted"/>
<name>A0A174Q5R5_FLAPL</name>
<dbReference type="EMBL" id="CYZT01000442">
    <property type="protein sequence ID" value="CUP66065.1"/>
    <property type="molecule type" value="Genomic_DNA"/>
</dbReference>
<protein>
    <submittedName>
        <fullName evidence="1">Uncharacterized protein</fullName>
    </submittedName>
</protein>
<reference evidence="1 2" key="1">
    <citation type="submission" date="2015-09" db="EMBL/GenBank/DDBJ databases">
        <authorList>
            <consortium name="Pathogen Informatics"/>
        </authorList>
    </citation>
    <scope>NUCLEOTIDE SEQUENCE [LARGE SCALE GENOMIC DNA]</scope>
    <source>
        <strain evidence="1 2">2789STDY5608854</strain>
    </source>
</reference>
<accession>A0A174Q5R5</accession>
<sequence length="161" mass="17822">MMGSKALSSSWPASAAMVTVTSFPMMLKATWLTTSGMTGLTFPGMMEEPFCRGGRLISLKPQRGPEDMSRRSLDILDRLTAQVLTAPDTATSPSRFWVASMRSEACTSSSPVTLDRLGMMRRRYRSSALMPVPMAVPPMLRRRISSLARSKRAMSRRTARL</sequence>
<dbReference type="Proteomes" id="UP000095746">
    <property type="component" value="Unassembled WGS sequence"/>
</dbReference>
<evidence type="ECO:0000313" key="2">
    <source>
        <dbReference type="Proteomes" id="UP000095746"/>
    </source>
</evidence>
<evidence type="ECO:0000313" key="1">
    <source>
        <dbReference type="EMBL" id="CUP66065.1"/>
    </source>
</evidence>